<sequence length="109" mass="11682">MQLLERHHIYCLTWFHSLAELSHHLDALGLLARVADPCRVVGSDAEAVAAQRLQARTDVEGRVLTTTRGFGPALGTVLLLLSDLHFVAQHGRASVVAGTRPGEDHGLGG</sequence>
<dbReference type="Proteomes" id="UP000314294">
    <property type="component" value="Unassembled WGS sequence"/>
</dbReference>
<gene>
    <name evidence="1" type="ORF">EYF80_007235</name>
</gene>
<name>A0A4Z2IWQ9_9TELE</name>
<proteinExistence type="predicted"/>
<organism evidence="1 2">
    <name type="scientific">Liparis tanakae</name>
    <name type="common">Tanaka's snailfish</name>
    <dbReference type="NCBI Taxonomy" id="230148"/>
    <lineage>
        <taxon>Eukaryota</taxon>
        <taxon>Metazoa</taxon>
        <taxon>Chordata</taxon>
        <taxon>Craniata</taxon>
        <taxon>Vertebrata</taxon>
        <taxon>Euteleostomi</taxon>
        <taxon>Actinopterygii</taxon>
        <taxon>Neopterygii</taxon>
        <taxon>Teleostei</taxon>
        <taxon>Neoteleostei</taxon>
        <taxon>Acanthomorphata</taxon>
        <taxon>Eupercaria</taxon>
        <taxon>Perciformes</taxon>
        <taxon>Cottioidei</taxon>
        <taxon>Cottales</taxon>
        <taxon>Liparidae</taxon>
        <taxon>Liparis</taxon>
    </lineage>
</organism>
<evidence type="ECO:0000313" key="1">
    <source>
        <dbReference type="EMBL" id="TNN82400.1"/>
    </source>
</evidence>
<comment type="caution">
    <text evidence="1">The sequence shown here is derived from an EMBL/GenBank/DDBJ whole genome shotgun (WGS) entry which is preliminary data.</text>
</comment>
<dbReference type="EMBL" id="SRLO01000039">
    <property type="protein sequence ID" value="TNN82400.1"/>
    <property type="molecule type" value="Genomic_DNA"/>
</dbReference>
<evidence type="ECO:0000313" key="2">
    <source>
        <dbReference type="Proteomes" id="UP000314294"/>
    </source>
</evidence>
<protein>
    <submittedName>
        <fullName evidence="1">Uncharacterized protein</fullName>
    </submittedName>
</protein>
<keyword evidence="2" id="KW-1185">Reference proteome</keyword>
<dbReference type="AlphaFoldDB" id="A0A4Z2IWQ9"/>
<reference evidence="1 2" key="1">
    <citation type="submission" date="2019-03" db="EMBL/GenBank/DDBJ databases">
        <title>First draft genome of Liparis tanakae, snailfish: a comprehensive survey of snailfish specific genes.</title>
        <authorList>
            <person name="Kim W."/>
            <person name="Song I."/>
            <person name="Jeong J.-H."/>
            <person name="Kim D."/>
            <person name="Kim S."/>
            <person name="Ryu S."/>
            <person name="Song J.Y."/>
            <person name="Lee S.K."/>
        </authorList>
    </citation>
    <scope>NUCLEOTIDE SEQUENCE [LARGE SCALE GENOMIC DNA]</scope>
    <source>
        <tissue evidence="1">Muscle</tissue>
    </source>
</reference>
<accession>A0A4Z2IWQ9</accession>